<keyword evidence="4" id="KW-1185">Reference proteome</keyword>
<protein>
    <submittedName>
        <fullName evidence="3">Putative regulator of septum formation</fullName>
    </submittedName>
</protein>
<dbReference type="PROSITE" id="PS51257">
    <property type="entry name" value="PROKAR_LIPOPROTEIN"/>
    <property type="match status" value="1"/>
</dbReference>
<feature type="chain" id="PRO_5038632760" evidence="1">
    <location>
        <begin position="26"/>
        <end position="144"/>
    </location>
</feature>
<evidence type="ECO:0000313" key="4">
    <source>
        <dbReference type="Proteomes" id="UP000280726"/>
    </source>
</evidence>
<evidence type="ECO:0000259" key="2">
    <source>
        <dbReference type="Pfam" id="PF13845"/>
    </source>
</evidence>
<gene>
    <name evidence="3" type="ORF">EDD32_1821</name>
</gene>
<dbReference type="EMBL" id="RKRA01000001">
    <property type="protein sequence ID" value="RPF27341.1"/>
    <property type="molecule type" value="Genomic_DNA"/>
</dbReference>
<keyword evidence="1" id="KW-0732">Signal</keyword>
<comment type="caution">
    <text evidence="3">The sequence shown here is derived from an EMBL/GenBank/DDBJ whole genome shotgun (WGS) entry which is preliminary data.</text>
</comment>
<sequence>MAATAHRVAATAAGLALLGSLAACTDDGVLALEVGDCLDRAELAGPEVTTVTPLECSEPHDAEVFAAITHEGDFPGAEELRVEAEERCTAEFEGFVGVPYAESELSFSVLSPTEDGWERAGDRESLCVLLLEESVSESLEGAAR</sequence>
<reference evidence="3 4" key="1">
    <citation type="submission" date="2018-11" db="EMBL/GenBank/DDBJ databases">
        <title>Sequencing the genomes of 1000 actinobacteria strains.</title>
        <authorList>
            <person name="Klenk H.-P."/>
        </authorList>
    </citation>
    <scope>NUCLEOTIDE SEQUENCE [LARGE SCALE GENOMIC DNA]</scope>
    <source>
        <strain evidence="3 4">DSM 14418</strain>
    </source>
</reference>
<evidence type="ECO:0000313" key="3">
    <source>
        <dbReference type="EMBL" id="RPF27341.1"/>
    </source>
</evidence>
<dbReference type="OrthoDB" id="3628931at2"/>
<dbReference type="Proteomes" id="UP000280726">
    <property type="component" value="Unassembled WGS sequence"/>
</dbReference>
<dbReference type="InterPro" id="IPR026004">
    <property type="entry name" value="Septum_form"/>
</dbReference>
<proteinExistence type="predicted"/>
<dbReference type="AlphaFoldDB" id="A0A3N5A6K0"/>
<evidence type="ECO:0000256" key="1">
    <source>
        <dbReference type="SAM" id="SignalP"/>
    </source>
</evidence>
<organism evidence="3 4">
    <name type="scientific">Georgenia muralis</name>
    <dbReference type="NCBI Taxonomy" id="154117"/>
    <lineage>
        <taxon>Bacteria</taxon>
        <taxon>Bacillati</taxon>
        <taxon>Actinomycetota</taxon>
        <taxon>Actinomycetes</taxon>
        <taxon>Micrococcales</taxon>
        <taxon>Bogoriellaceae</taxon>
        <taxon>Georgenia</taxon>
    </lineage>
</organism>
<dbReference type="RefSeq" id="WP_123916813.1">
    <property type="nucleotide sequence ID" value="NZ_RKRA01000001.1"/>
</dbReference>
<dbReference type="Pfam" id="PF13845">
    <property type="entry name" value="Septum_form"/>
    <property type="match status" value="1"/>
</dbReference>
<feature type="signal peptide" evidence="1">
    <location>
        <begin position="1"/>
        <end position="25"/>
    </location>
</feature>
<name>A0A3N5A6K0_9MICO</name>
<accession>A0A3N5A6K0</accession>
<feature type="domain" description="Septum formation-related" evidence="2">
    <location>
        <begin position="35"/>
        <end position="136"/>
    </location>
</feature>